<protein>
    <submittedName>
        <fullName evidence="1">Hydrolase</fullName>
    </submittedName>
</protein>
<dbReference type="AlphaFoldDB" id="A0A0A7MG48"/>
<dbReference type="Gene3D" id="3.40.50.1820">
    <property type="entry name" value="alpha/beta hydrolase"/>
    <property type="match status" value="1"/>
</dbReference>
<proteinExistence type="predicted"/>
<keyword evidence="1" id="KW-0378">Hydrolase</keyword>
<dbReference type="GO" id="GO:0016787">
    <property type="term" value="F:hydrolase activity"/>
    <property type="evidence" value="ECO:0007669"/>
    <property type="project" value="UniProtKB-KW"/>
</dbReference>
<organism evidence="1 2">
    <name type="scientific">Actinobacillus equuli subsp. equuli</name>
    <dbReference type="NCBI Taxonomy" id="202947"/>
    <lineage>
        <taxon>Bacteria</taxon>
        <taxon>Pseudomonadati</taxon>
        <taxon>Pseudomonadota</taxon>
        <taxon>Gammaproteobacteria</taxon>
        <taxon>Pasteurellales</taxon>
        <taxon>Pasteurellaceae</taxon>
        <taxon>Actinobacillus</taxon>
    </lineage>
</organism>
<reference evidence="1" key="1">
    <citation type="submission" date="2022-11" db="EMBL/GenBank/DDBJ databases">
        <authorList>
            <person name="Kamali M."/>
            <person name="Peak L."/>
            <person name="Go Y.Y."/>
            <person name="Balasuriya U.B.R."/>
            <person name="Carossino M."/>
        </authorList>
    </citation>
    <scope>NUCLEOTIDE SEQUENCE</scope>
    <source>
        <strain evidence="1">4524</strain>
    </source>
</reference>
<dbReference type="KEGG" id="aeu:ACEE_07100"/>
<name>A0A0A7MG48_ACTEU</name>
<keyword evidence="2" id="KW-1185">Reference proteome</keyword>
<comment type="caution">
    <text evidence="1">The sequence shown here is derived from an EMBL/GenBank/DDBJ whole genome shotgun (WGS) entry which is preliminary data.</text>
</comment>
<evidence type="ECO:0000313" key="1">
    <source>
        <dbReference type="EMBL" id="MDE8033973.1"/>
    </source>
</evidence>
<sequence>MRSPFYRHAHIFLIGGAADQEPYYFVGPLRNISLAKQRLARKIKSYIPNHEQIRIHTLGYNHIFHLSDIELNVLIKIQPQDLIYIIGHSLGGWNAPHLARILKDKGYRVRLLATLDPVGEGTLVWIGSNIYKTPQPQPNADLWINIRAETKAEHDLSDIVARLGQQWNLTNEPDINQTLNIHHANAQRMLSTKLQTGKSILDYLIENLKQLL</sequence>
<dbReference type="Proteomes" id="UP001142444">
    <property type="component" value="Unassembled WGS sequence"/>
</dbReference>
<dbReference type="GeneID" id="92743275"/>
<reference evidence="1" key="2">
    <citation type="journal article" date="2023" name="Pathogens">
        <title>Pathological Features and Genomic Characterization of an Actinobacillus equuli subsp. equuli Bearing Unique Virulence-Associated Genes from an Adult Horse with Pleuropneumonia.</title>
        <authorList>
            <person name="Kamali M."/>
            <person name="Carossino M."/>
            <person name="Del Piero F."/>
            <person name="Peak L."/>
            <person name="Mitchell M.S."/>
            <person name="Willette J."/>
            <person name="Baker R."/>
            <person name="Li F."/>
            <person name="Kenez A."/>
            <person name="Balasuriya U.B.R."/>
            <person name="Go Y.Y."/>
        </authorList>
    </citation>
    <scope>NUCLEOTIDE SEQUENCE</scope>
    <source>
        <strain evidence="1">4524</strain>
    </source>
</reference>
<dbReference type="EMBL" id="JAPHVQ010000001">
    <property type="protein sequence ID" value="MDE8033973.1"/>
    <property type="molecule type" value="Genomic_DNA"/>
</dbReference>
<evidence type="ECO:0000313" key="2">
    <source>
        <dbReference type="Proteomes" id="UP001142444"/>
    </source>
</evidence>
<gene>
    <name evidence="1" type="ORF">OQ257_02145</name>
</gene>
<dbReference type="InterPro" id="IPR029058">
    <property type="entry name" value="AB_hydrolase_fold"/>
</dbReference>
<dbReference type="RefSeq" id="WP_039197678.1">
    <property type="nucleotide sequence ID" value="NZ_CBCRTM010000013.1"/>
</dbReference>
<accession>A0A0A7MG48</accession>
<dbReference type="SUPFAM" id="SSF53474">
    <property type="entry name" value="alpha/beta-Hydrolases"/>
    <property type="match status" value="1"/>
</dbReference>